<evidence type="ECO:0000256" key="1">
    <source>
        <dbReference type="ARBA" id="ARBA00023125"/>
    </source>
</evidence>
<dbReference type="Pfam" id="PF08646">
    <property type="entry name" value="Rep_fac-A_C"/>
    <property type="match status" value="1"/>
</dbReference>
<dbReference type="SUPFAM" id="SSF50249">
    <property type="entry name" value="Nucleic acid-binding proteins"/>
    <property type="match status" value="3"/>
</dbReference>
<dbReference type="PANTHER" id="PTHR13356">
    <property type="entry name" value="OB FOLD NUCLEIC ACID BINDING PROTEIN-RELATED"/>
    <property type="match status" value="1"/>
</dbReference>
<dbReference type="GO" id="GO:0003677">
    <property type="term" value="F:DNA binding"/>
    <property type="evidence" value="ECO:0007669"/>
    <property type="project" value="UniProtKB-KW"/>
</dbReference>
<feature type="domain" description="Replication factor A C-terminal" evidence="2">
    <location>
        <begin position="297"/>
        <end position="413"/>
    </location>
</feature>
<comment type="caution">
    <text evidence="3">The sequence shown here is derived from an EMBL/GenBank/DDBJ whole genome shotgun (WGS) entry which is preliminary data.</text>
</comment>
<dbReference type="InterPro" id="IPR012340">
    <property type="entry name" value="NA-bd_OB-fold"/>
</dbReference>
<dbReference type="EMBL" id="JAAZKV010000018">
    <property type="protein sequence ID" value="NMA44704.1"/>
    <property type="molecule type" value="Genomic_DNA"/>
</dbReference>
<keyword evidence="1" id="KW-0238">DNA-binding</keyword>
<sequence length="425" mass="48132">MNKINMDQTTIENQINEIAKTTNKTSEEIKKMVNANTEKYAGLLTEEAAIDLVKKELGILKEQNERLKISELSEGKKGIEIEGKIELIYPIKEFEKNGKKGKLQNFIISDNTGEIRGTLWNDQIEENKIKQGNEVVITNLIVTTYNDKNQISLGFGGKVKTIKENETEYKKSTELKAGMSNVNIFGKIIRKFPCTEFENSERKGKVCSFQLGDENAIIKASAWNDKATIIDNFSEGDIIEITNAYTKEGRFGTELHLGYTSEIKKSEKEINTINQTDTTQYLEKKLNQLNERDNVVVEGKIVKISTGKLAYLVCEKCNKKATKTENGVYCDKCGEISGKQNPVLSAIINDETNETQITMFGEQALEFIETNEEEFNKNLENKSTEEILEQISKNKINKTIKLKGYVKENKFLGANEIIVKEILKN</sequence>
<gene>
    <name evidence="3" type="ORF">GX950_02750</name>
</gene>
<dbReference type="InterPro" id="IPR051231">
    <property type="entry name" value="SOSS-B"/>
</dbReference>
<evidence type="ECO:0000313" key="4">
    <source>
        <dbReference type="Proteomes" id="UP000526302"/>
    </source>
</evidence>
<proteinExistence type="predicted"/>
<dbReference type="InterPro" id="IPR013955">
    <property type="entry name" value="Rep_factor-A_C"/>
</dbReference>
<dbReference type="CDD" id="cd04491">
    <property type="entry name" value="SoSSB_OBF"/>
    <property type="match status" value="2"/>
</dbReference>
<reference evidence="3 4" key="1">
    <citation type="journal article" date="2020" name="Biotechnol. Biofuels">
        <title>New insights from the biogas microbiome by comprehensive genome-resolved metagenomics of nearly 1600 species originating from multiple anaerobic digesters.</title>
        <authorList>
            <person name="Campanaro S."/>
            <person name="Treu L."/>
            <person name="Rodriguez-R L.M."/>
            <person name="Kovalovszki A."/>
            <person name="Ziels R.M."/>
            <person name="Maus I."/>
            <person name="Zhu X."/>
            <person name="Kougias P.G."/>
            <person name="Basile A."/>
            <person name="Luo G."/>
            <person name="Schluter A."/>
            <person name="Konstantinidis K.T."/>
            <person name="Angelidaki I."/>
        </authorList>
    </citation>
    <scope>NUCLEOTIDE SEQUENCE [LARGE SCALE GENOMIC DNA]</scope>
    <source>
        <strain evidence="3">AS22ysBPME_79</strain>
    </source>
</reference>
<accession>A0A7K4BZM1</accession>
<organism evidence="3 4">
    <name type="scientific">Candidatus Iainarchaeum sp</name>
    <dbReference type="NCBI Taxonomy" id="3101447"/>
    <lineage>
        <taxon>Archaea</taxon>
        <taxon>Candidatus Iainarchaeota</taxon>
        <taxon>Candidatus Iainarchaeia</taxon>
        <taxon>Candidatus Iainarchaeales</taxon>
        <taxon>Candidatus Iainarchaeaceae</taxon>
        <taxon>Candidatus Iainarchaeum</taxon>
    </lineage>
</organism>
<evidence type="ECO:0000313" key="3">
    <source>
        <dbReference type="EMBL" id="NMA44704.1"/>
    </source>
</evidence>
<dbReference type="Proteomes" id="UP000526302">
    <property type="component" value="Unassembled WGS sequence"/>
</dbReference>
<dbReference type="GO" id="GO:0010212">
    <property type="term" value="P:response to ionizing radiation"/>
    <property type="evidence" value="ECO:0007669"/>
    <property type="project" value="TreeGrafter"/>
</dbReference>
<dbReference type="PANTHER" id="PTHR13356:SF0">
    <property type="entry name" value="SOSS COMPLEX SUBUNIT B HOMOLOG"/>
    <property type="match status" value="1"/>
</dbReference>
<dbReference type="GO" id="GO:0000724">
    <property type="term" value="P:double-strand break repair via homologous recombination"/>
    <property type="evidence" value="ECO:0007669"/>
    <property type="project" value="TreeGrafter"/>
</dbReference>
<evidence type="ECO:0000259" key="2">
    <source>
        <dbReference type="Pfam" id="PF08646"/>
    </source>
</evidence>
<dbReference type="Gene3D" id="2.40.50.140">
    <property type="entry name" value="Nucleic acid-binding proteins"/>
    <property type="match status" value="3"/>
</dbReference>
<protein>
    <recommendedName>
        <fullName evidence="2">Replication factor A C-terminal domain-containing protein</fullName>
    </recommendedName>
</protein>
<dbReference type="AlphaFoldDB" id="A0A7K4BZM1"/>
<name>A0A7K4BZM1_9ARCH</name>